<evidence type="ECO:0000256" key="7">
    <source>
        <dbReference type="ARBA" id="ARBA00029829"/>
    </source>
</evidence>
<evidence type="ECO:0000256" key="2">
    <source>
        <dbReference type="ARBA" id="ARBA00004236"/>
    </source>
</evidence>
<evidence type="ECO:0000256" key="3">
    <source>
        <dbReference type="ARBA" id="ARBA00022475"/>
    </source>
</evidence>
<name>A0ABS9DY13_9PROT</name>
<keyword evidence="5" id="KW-1133">Transmembrane helix</keyword>
<evidence type="ECO:0000256" key="5">
    <source>
        <dbReference type="ARBA" id="ARBA00022989"/>
    </source>
</evidence>
<keyword evidence="4" id="KW-0812">Transmembrane</keyword>
<keyword evidence="3" id="KW-1003">Cell membrane</keyword>
<comment type="subcellular location">
    <subcellularLocation>
        <location evidence="2">Cell membrane</location>
    </subcellularLocation>
    <subcellularLocation>
        <location evidence="1">Membrane</location>
        <topology evidence="1">Single-pass membrane protein</topology>
    </subcellularLocation>
</comment>
<accession>A0ABS9DY13</accession>
<gene>
    <name evidence="10" type="ORF">L2A60_10010</name>
</gene>
<dbReference type="Pfam" id="PF10099">
    <property type="entry name" value="RskA_C"/>
    <property type="match status" value="1"/>
</dbReference>
<dbReference type="EMBL" id="JAKGBZ010000016">
    <property type="protein sequence ID" value="MCF3947013.1"/>
    <property type="molecule type" value="Genomic_DNA"/>
</dbReference>
<protein>
    <recommendedName>
        <fullName evidence="8">Regulator of SigK</fullName>
    </recommendedName>
    <alternativeName>
        <fullName evidence="7">Sigma-K anti-sigma factor RskA</fullName>
    </alternativeName>
</protein>
<evidence type="ECO:0000256" key="6">
    <source>
        <dbReference type="ARBA" id="ARBA00023136"/>
    </source>
</evidence>
<dbReference type="RefSeq" id="WP_235704245.1">
    <property type="nucleotide sequence ID" value="NZ_JAKGBZ010000016.1"/>
</dbReference>
<evidence type="ECO:0000256" key="1">
    <source>
        <dbReference type="ARBA" id="ARBA00004167"/>
    </source>
</evidence>
<dbReference type="InterPro" id="IPR041916">
    <property type="entry name" value="Anti_sigma_zinc_sf"/>
</dbReference>
<sequence>MSDLTPPPPDRAGEYVLGVLRGEERRAFEADLARDPVLAAEVAAWEERLLPLALTVPQVEPPATAWSEIERIISPPEPRAAISRQAPRRLAPSWRERFWDNVAIWRGIGAVAVAAAIALAILRPQLPAAPHMVAVLASKSGPVFTVALRGDGAMSIAPIGHILPPAGKVWQLWAVAGGEKPVPIGFVKPGHTVLPANDMPPDLRKPKILIAVTVEPPGGAPTGQPDTPIVFSGPLLPIGSAS</sequence>
<organism evidence="10 11">
    <name type="scientific">Acidiphilium iwatense</name>
    <dbReference type="NCBI Taxonomy" id="768198"/>
    <lineage>
        <taxon>Bacteria</taxon>
        <taxon>Pseudomonadati</taxon>
        <taxon>Pseudomonadota</taxon>
        <taxon>Alphaproteobacteria</taxon>
        <taxon>Acetobacterales</taxon>
        <taxon>Acidocellaceae</taxon>
        <taxon>Acidiphilium</taxon>
    </lineage>
</organism>
<evidence type="ECO:0000313" key="10">
    <source>
        <dbReference type="EMBL" id="MCF3947013.1"/>
    </source>
</evidence>
<dbReference type="PANTHER" id="PTHR37461:SF1">
    <property type="entry name" value="ANTI-SIGMA-K FACTOR RSKA"/>
    <property type="match status" value="1"/>
</dbReference>
<evidence type="ECO:0000256" key="4">
    <source>
        <dbReference type="ARBA" id="ARBA00022692"/>
    </source>
</evidence>
<evidence type="ECO:0000313" key="11">
    <source>
        <dbReference type="Proteomes" id="UP001521209"/>
    </source>
</evidence>
<dbReference type="Proteomes" id="UP001521209">
    <property type="component" value="Unassembled WGS sequence"/>
</dbReference>
<proteinExistence type="predicted"/>
<dbReference type="InterPro" id="IPR018764">
    <property type="entry name" value="RskA_C"/>
</dbReference>
<dbReference type="PANTHER" id="PTHR37461">
    <property type="entry name" value="ANTI-SIGMA-K FACTOR RSKA"/>
    <property type="match status" value="1"/>
</dbReference>
<keyword evidence="11" id="KW-1185">Reference proteome</keyword>
<keyword evidence="6" id="KW-0472">Membrane</keyword>
<feature type="domain" description="Anti-sigma K factor RskA C-terminal" evidence="9">
    <location>
        <begin position="110"/>
        <end position="229"/>
    </location>
</feature>
<dbReference type="InterPro" id="IPR051474">
    <property type="entry name" value="Anti-sigma-K/W_factor"/>
</dbReference>
<evidence type="ECO:0000259" key="9">
    <source>
        <dbReference type="Pfam" id="PF10099"/>
    </source>
</evidence>
<comment type="caution">
    <text evidence="10">The sequence shown here is derived from an EMBL/GenBank/DDBJ whole genome shotgun (WGS) entry which is preliminary data.</text>
</comment>
<dbReference type="Gene3D" id="1.10.10.1320">
    <property type="entry name" value="Anti-sigma factor, zinc-finger domain"/>
    <property type="match status" value="1"/>
</dbReference>
<reference evidence="10 11" key="1">
    <citation type="submission" date="2022-01" db="EMBL/GenBank/DDBJ databases">
        <authorList>
            <person name="Won M."/>
            <person name="Kim S.-J."/>
            <person name="Kwon S.-W."/>
        </authorList>
    </citation>
    <scope>NUCLEOTIDE SEQUENCE [LARGE SCALE GENOMIC DNA]</scope>
    <source>
        <strain evidence="10 11">KCTC 23505</strain>
    </source>
</reference>
<evidence type="ECO:0000256" key="8">
    <source>
        <dbReference type="ARBA" id="ARBA00030803"/>
    </source>
</evidence>